<dbReference type="SUPFAM" id="SSF52402">
    <property type="entry name" value="Adenine nucleotide alpha hydrolases-like"/>
    <property type="match status" value="2"/>
</dbReference>
<dbReference type="PANTHER" id="PTHR46268:SF6">
    <property type="entry name" value="UNIVERSAL STRESS PROTEIN UP12"/>
    <property type="match status" value="1"/>
</dbReference>
<dbReference type="Pfam" id="PF00582">
    <property type="entry name" value="Usp"/>
    <property type="match status" value="1"/>
</dbReference>
<sequence>MKTLLNQSGTLLPSKRILVPVDFSELSTNALEYALHLAKKTNAELHLIHAYDFEIFMYDSVQISQTENDLEKEILQQLEKLKQTIHLTNPGLKIVYKAIIGVPVDEINAYTQKEKIDLIVIGTQGAGYIQERMLGSTASLLIRNAKAPVIIIDKTVKFKDPKQIVLAADFQKTDHTKVLNPLKDFAKLYDSHICILNIYPHIQLIPSLEEIPEGFRLDYSLKDVKHTFFSLESDQIIERINDFVEHHKIEMIAMIARKHSFFSRIFREPLTKEMSFHSHVPLLVLHD</sequence>
<dbReference type="PRINTS" id="PR01438">
    <property type="entry name" value="UNVRSLSTRESS"/>
</dbReference>
<dbReference type="Proteomes" id="UP000007463">
    <property type="component" value="Chromosome"/>
</dbReference>
<evidence type="ECO:0000259" key="2">
    <source>
        <dbReference type="Pfam" id="PF00582"/>
    </source>
</evidence>
<dbReference type="PANTHER" id="PTHR46268">
    <property type="entry name" value="STRESS RESPONSE PROTEIN NHAX"/>
    <property type="match status" value="1"/>
</dbReference>
<dbReference type="eggNOG" id="COG0589">
    <property type="taxonomic scope" value="Bacteria"/>
</dbReference>
<dbReference type="InterPro" id="IPR006015">
    <property type="entry name" value="Universal_stress_UspA"/>
</dbReference>
<dbReference type="EMBL" id="CP002542">
    <property type="protein sequence ID" value="AEA45171.1"/>
    <property type="molecule type" value="Genomic_DNA"/>
</dbReference>
<evidence type="ECO:0000256" key="1">
    <source>
        <dbReference type="ARBA" id="ARBA00008791"/>
    </source>
</evidence>
<dbReference type="Gene3D" id="3.40.50.620">
    <property type="entry name" value="HUPs"/>
    <property type="match status" value="2"/>
</dbReference>
<dbReference type="RefSeq" id="WP_013687938.1">
    <property type="nucleotide sequence ID" value="NC_015321.1"/>
</dbReference>
<organism evidence="3 4">
    <name type="scientific">Fluviicola taffensis (strain DSM 16823 / NCIMB 13979 / RW262)</name>
    <dbReference type="NCBI Taxonomy" id="755732"/>
    <lineage>
        <taxon>Bacteria</taxon>
        <taxon>Pseudomonadati</taxon>
        <taxon>Bacteroidota</taxon>
        <taxon>Flavobacteriia</taxon>
        <taxon>Flavobacteriales</taxon>
        <taxon>Crocinitomicaceae</taxon>
        <taxon>Fluviicola</taxon>
    </lineage>
</organism>
<dbReference type="AlphaFoldDB" id="F2I9J0"/>
<dbReference type="CDD" id="cd00293">
    <property type="entry name" value="USP-like"/>
    <property type="match status" value="1"/>
</dbReference>
<evidence type="ECO:0000313" key="4">
    <source>
        <dbReference type="Proteomes" id="UP000007463"/>
    </source>
</evidence>
<dbReference type="HOGENOM" id="CLU_049301_2_4_10"/>
<evidence type="ECO:0000313" key="3">
    <source>
        <dbReference type="EMBL" id="AEA45171.1"/>
    </source>
</evidence>
<accession>F2I9J0</accession>
<reference evidence="4" key="2">
    <citation type="submission" date="2011-02" db="EMBL/GenBank/DDBJ databases">
        <title>The complete genome of Fluviicola taffensis DSM 16823.</title>
        <authorList>
            <consortium name="US DOE Joint Genome Institute (JGI-PGF)"/>
            <person name="Lucas S."/>
            <person name="Copeland A."/>
            <person name="Lapidus A."/>
            <person name="Bruce D."/>
            <person name="Goodwin L."/>
            <person name="Pitluck S."/>
            <person name="Kyrpides N."/>
            <person name="Mavromatis K."/>
            <person name="Ivanova N."/>
            <person name="Mikhailova N."/>
            <person name="Pagani I."/>
            <person name="Chertkov O."/>
            <person name="Detter J.C."/>
            <person name="Han C."/>
            <person name="Tapia R."/>
            <person name="Land M."/>
            <person name="Hauser L."/>
            <person name="Markowitz V."/>
            <person name="Cheng J.-F."/>
            <person name="Hugenholtz P."/>
            <person name="Woyke T."/>
            <person name="Wu D."/>
            <person name="Tindall B."/>
            <person name="Pomrenke H.G."/>
            <person name="Brambilla E."/>
            <person name="Klenk H.-P."/>
            <person name="Eisen J.A."/>
        </authorList>
    </citation>
    <scope>NUCLEOTIDE SEQUENCE [LARGE SCALE GENOMIC DNA]</scope>
    <source>
        <strain evidence="4">DSM 16823 / RW262 / RW262</strain>
    </source>
</reference>
<reference evidence="3 4" key="1">
    <citation type="journal article" date="2011" name="Stand. Genomic Sci.">
        <title>Complete genome sequence of the gliding freshwater bacterium Fluviicola taffensis type strain (RW262).</title>
        <authorList>
            <person name="Woyke T."/>
            <person name="Chertkov O."/>
            <person name="Lapidus A."/>
            <person name="Nolan M."/>
            <person name="Lucas S."/>
            <person name="Del Rio T.G."/>
            <person name="Tice H."/>
            <person name="Cheng J.F."/>
            <person name="Tapia R."/>
            <person name="Han C."/>
            <person name="Goodwin L."/>
            <person name="Pitluck S."/>
            <person name="Liolios K."/>
            <person name="Pagani I."/>
            <person name="Ivanova N."/>
            <person name="Huntemann M."/>
            <person name="Mavromatis K."/>
            <person name="Mikhailova N."/>
            <person name="Pati A."/>
            <person name="Chen A."/>
            <person name="Palaniappan K."/>
            <person name="Land M."/>
            <person name="Hauser L."/>
            <person name="Brambilla E.M."/>
            <person name="Rohde M."/>
            <person name="Mwirichia R."/>
            <person name="Sikorski J."/>
            <person name="Tindall B.J."/>
            <person name="Goker M."/>
            <person name="Bristow J."/>
            <person name="Eisen J.A."/>
            <person name="Markowitz V."/>
            <person name="Hugenholtz P."/>
            <person name="Klenk H.P."/>
            <person name="Kyrpides N.C."/>
        </authorList>
    </citation>
    <scope>NUCLEOTIDE SEQUENCE [LARGE SCALE GENOMIC DNA]</scope>
    <source>
        <strain evidence="4">DSM 16823 / RW262 / RW262</strain>
    </source>
</reference>
<proteinExistence type="inferred from homology"/>
<dbReference type="STRING" id="755732.Fluta_3197"/>
<feature type="domain" description="UspA" evidence="2">
    <location>
        <begin position="15"/>
        <end position="152"/>
    </location>
</feature>
<dbReference type="InterPro" id="IPR006016">
    <property type="entry name" value="UspA"/>
</dbReference>
<dbReference type="InterPro" id="IPR014729">
    <property type="entry name" value="Rossmann-like_a/b/a_fold"/>
</dbReference>
<keyword evidence="4" id="KW-1185">Reference proteome</keyword>
<name>F2I9J0_FLUTR</name>
<dbReference type="KEGG" id="fte:Fluta_3197"/>
<protein>
    <submittedName>
        <fullName evidence="3">UspA domain-containing protein</fullName>
    </submittedName>
</protein>
<gene>
    <name evidence="3" type="ordered locus">Fluta_3197</name>
</gene>
<comment type="similarity">
    <text evidence="1">Belongs to the universal stress protein A family.</text>
</comment>